<evidence type="ECO:0000256" key="1">
    <source>
        <dbReference type="SAM" id="MobiDB-lite"/>
    </source>
</evidence>
<dbReference type="Gramene" id="OE9A017311T1">
    <property type="protein sequence ID" value="OE9A017311C1"/>
    <property type="gene ID" value="OE9A017311"/>
</dbReference>
<dbReference type="AlphaFoldDB" id="A0A8S0UA76"/>
<protein>
    <submittedName>
        <fullName evidence="2">Uncharacterized protein</fullName>
    </submittedName>
</protein>
<reference evidence="2 3" key="1">
    <citation type="submission" date="2019-12" db="EMBL/GenBank/DDBJ databases">
        <authorList>
            <person name="Alioto T."/>
            <person name="Alioto T."/>
            <person name="Gomez Garrido J."/>
        </authorList>
    </citation>
    <scope>NUCLEOTIDE SEQUENCE [LARGE SCALE GENOMIC DNA]</scope>
</reference>
<proteinExistence type="predicted"/>
<feature type="compositionally biased region" description="Polar residues" evidence="1">
    <location>
        <begin position="18"/>
        <end position="60"/>
    </location>
</feature>
<name>A0A8S0UA76_OLEEU</name>
<sequence>NQLEMEGVKYVQQARNTQLKNKSKLEQQQWGSELNRNQDTRIQLAQNRNPTCQNTNQAKQKTPAAKSDQQCTKLNRIEPSWGPKDQKQAPADQQWMKNPKKTGRN</sequence>
<comment type="caution">
    <text evidence="2">The sequence shown here is derived from an EMBL/GenBank/DDBJ whole genome shotgun (WGS) entry which is preliminary data.</text>
</comment>
<organism evidence="2 3">
    <name type="scientific">Olea europaea subsp. europaea</name>
    <dbReference type="NCBI Taxonomy" id="158383"/>
    <lineage>
        <taxon>Eukaryota</taxon>
        <taxon>Viridiplantae</taxon>
        <taxon>Streptophyta</taxon>
        <taxon>Embryophyta</taxon>
        <taxon>Tracheophyta</taxon>
        <taxon>Spermatophyta</taxon>
        <taxon>Magnoliopsida</taxon>
        <taxon>eudicotyledons</taxon>
        <taxon>Gunneridae</taxon>
        <taxon>Pentapetalae</taxon>
        <taxon>asterids</taxon>
        <taxon>lamiids</taxon>
        <taxon>Lamiales</taxon>
        <taxon>Oleaceae</taxon>
        <taxon>Oleeae</taxon>
        <taxon>Olea</taxon>
    </lineage>
</organism>
<dbReference type="Proteomes" id="UP000594638">
    <property type="component" value="Unassembled WGS sequence"/>
</dbReference>
<keyword evidence="3" id="KW-1185">Reference proteome</keyword>
<feature type="non-terminal residue" evidence="2">
    <location>
        <position position="1"/>
    </location>
</feature>
<evidence type="ECO:0000313" key="2">
    <source>
        <dbReference type="EMBL" id="CAA3015879.1"/>
    </source>
</evidence>
<accession>A0A8S0UA76</accession>
<evidence type="ECO:0000313" key="3">
    <source>
        <dbReference type="Proteomes" id="UP000594638"/>
    </source>
</evidence>
<dbReference type="EMBL" id="CACTIH010007576">
    <property type="protein sequence ID" value="CAA3015879.1"/>
    <property type="molecule type" value="Genomic_DNA"/>
</dbReference>
<feature type="region of interest" description="Disordered" evidence="1">
    <location>
        <begin position="18"/>
        <end position="105"/>
    </location>
</feature>
<gene>
    <name evidence="2" type="ORF">OLEA9_A017311</name>
</gene>